<proteinExistence type="predicted"/>
<feature type="compositionally biased region" description="Polar residues" evidence="2">
    <location>
        <begin position="440"/>
        <end position="449"/>
    </location>
</feature>
<name>A0A1I8GA25_9PLAT</name>
<evidence type="ECO:0000313" key="5">
    <source>
        <dbReference type="Proteomes" id="UP000095280"/>
    </source>
</evidence>
<keyword evidence="1" id="KW-1015">Disulfide bond</keyword>
<keyword evidence="1" id="KW-0245">EGF-like domain</keyword>
<evidence type="ECO:0000256" key="1">
    <source>
        <dbReference type="PROSITE-ProRule" id="PRU00076"/>
    </source>
</evidence>
<dbReference type="WBParaSite" id="maker-uti_cns_0001293-snap-gene-1.15-mRNA-1">
    <property type="protein sequence ID" value="maker-uti_cns_0001293-snap-gene-1.15-mRNA-1"/>
    <property type="gene ID" value="maker-uti_cns_0001293-snap-gene-1.15"/>
</dbReference>
<dbReference type="SMART" id="SM00181">
    <property type="entry name" value="EGF"/>
    <property type="match status" value="2"/>
</dbReference>
<accession>A0A1I8GA25</accession>
<dbReference type="AlphaFoldDB" id="A0A1I8GA25"/>
<evidence type="ECO:0000256" key="3">
    <source>
        <dbReference type="SAM" id="Phobius"/>
    </source>
</evidence>
<feature type="region of interest" description="Disordered" evidence="2">
    <location>
        <begin position="428"/>
        <end position="479"/>
    </location>
</feature>
<dbReference type="PROSITE" id="PS01186">
    <property type="entry name" value="EGF_2"/>
    <property type="match status" value="1"/>
</dbReference>
<dbReference type="Gene3D" id="2.10.25.10">
    <property type="entry name" value="Laminin"/>
    <property type="match status" value="1"/>
</dbReference>
<evidence type="ECO:0000256" key="2">
    <source>
        <dbReference type="SAM" id="MobiDB-lite"/>
    </source>
</evidence>
<dbReference type="PANTHER" id="PTHR24033:SF151">
    <property type="entry name" value="NOTCH 2"/>
    <property type="match status" value="1"/>
</dbReference>
<dbReference type="InterPro" id="IPR000742">
    <property type="entry name" value="EGF"/>
</dbReference>
<keyword evidence="3" id="KW-1133">Transmembrane helix</keyword>
<dbReference type="PROSITE" id="PS50026">
    <property type="entry name" value="EGF_3"/>
    <property type="match status" value="2"/>
</dbReference>
<evidence type="ECO:0000313" key="6">
    <source>
        <dbReference type="WBParaSite" id="maker-uti_cns_0001293-snap-gene-1.15-mRNA-1"/>
    </source>
</evidence>
<keyword evidence="3" id="KW-0812">Transmembrane</keyword>
<keyword evidence="5" id="KW-1185">Reference proteome</keyword>
<evidence type="ECO:0000259" key="4">
    <source>
        <dbReference type="PROSITE" id="PS50026"/>
    </source>
</evidence>
<feature type="disulfide bond" evidence="1">
    <location>
        <begin position="255"/>
        <end position="272"/>
    </location>
</feature>
<dbReference type="PROSITE" id="PS00022">
    <property type="entry name" value="EGF_1"/>
    <property type="match status" value="1"/>
</dbReference>
<feature type="domain" description="EGF-like" evidence="4">
    <location>
        <begin position="291"/>
        <end position="329"/>
    </location>
</feature>
<organism evidence="5 6">
    <name type="scientific">Macrostomum lignano</name>
    <dbReference type="NCBI Taxonomy" id="282301"/>
    <lineage>
        <taxon>Eukaryota</taxon>
        <taxon>Metazoa</taxon>
        <taxon>Spiralia</taxon>
        <taxon>Lophotrochozoa</taxon>
        <taxon>Platyhelminthes</taxon>
        <taxon>Rhabditophora</taxon>
        <taxon>Macrostomorpha</taxon>
        <taxon>Macrostomida</taxon>
        <taxon>Macrostomidae</taxon>
        <taxon>Macrostomum</taxon>
    </lineage>
</organism>
<feature type="disulfide bond" evidence="1">
    <location>
        <begin position="319"/>
        <end position="328"/>
    </location>
</feature>
<dbReference type="Proteomes" id="UP000095280">
    <property type="component" value="Unplaced"/>
</dbReference>
<protein>
    <submittedName>
        <fullName evidence="6">EGF-like domain-containing protein</fullName>
    </submittedName>
</protein>
<feature type="compositionally biased region" description="Basic and acidic residues" evidence="2">
    <location>
        <begin position="470"/>
        <end position="479"/>
    </location>
</feature>
<dbReference type="InterPro" id="IPR051830">
    <property type="entry name" value="NOTCH_homolog"/>
</dbReference>
<comment type="caution">
    <text evidence="1">Lacks conserved residue(s) required for the propagation of feature annotation.</text>
</comment>
<feature type="domain" description="EGF-like" evidence="4">
    <location>
        <begin position="246"/>
        <end position="284"/>
    </location>
</feature>
<reference evidence="6" key="1">
    <citation type="submission" date="2016-11" db="UniProtKB">
        <authorList>
            <consortium name="WormBaseParasite"/>
        </authorList>
    </citation>
    <scope>IDENTIFICATION</scope>
</reference>
<dbReference type="PANTHER" id="PTHR24033">
    <property type="entry name" value="EGF-LIKE DOMAIN-CONTAINING PROTEIN"/>
    <property type="match status" value="1"/>
</dbReference>
<sequence length="479" mass="52301">MLRVQLHQADLLQVTLRVYLHRADLLQCASIERTCFIYITSGIDDSCANNSCNNVFTAKIVRPKVVVQKDYDEDMRDNNSPAAQNFWIAFVQFMLAVFRRSSNPAFANARHTLILISLGPGSVITEFDDKISGPQVDTIETEAISSDIESGISNLASSNESFSNFTIIGSFRRSTNANFKNAEFNLVFIAFKSGSVLVDYDLEFSVPDSAPIMSVDEIKAAMDSGLSATSSSTSNYTMDANTTATAYDYCATSPCSKYATCTNFASNSTFDCSCWNGFLDEDTSVKGTKCTEQCNSSQIYCSGNGVCRTNAYNRVGCQCFSGYTGDTCSTVSLTDPVLAIVIAVPILFVIIVVVIAVVVYIYRKQGRFKQAMIDSRSFADGAGYGEDGGADRFQPMPPSSAGSLKNSVHIPRARLAGPEFGNMYQQERQESGASIDGSMNFDQQPTPSFSYPYKRYSDSTFRSGGAGPSRAEEDGRQYF</sequence>
<feature type="transmembrane region" description="Helical" evidence="3">
    <location>
        <begin position="337"/>
        <end position="362"/>
    </location>
</feature>
<keyword evidence="3" id="KW-0472">Membrane</keyword>